<dbReference type="EMBL" id="JARBHB010000003">
    <property type="protein sequence ID" value="KAJ8891245.1"/>
    <property type="molecule type" value="Genomic_DNA"/>
</dbReference>
<comment type="caution">
    <text evidence="2">The sequence shown here is derived from an EMBL/GenBank/DDBJ whole genome shotgun (WGS) entry which is preliminary data.</text>
</comment>
<proteinExistence type="predicted"/>
<sequence length="395" mass="43935">MQGREGMGDPRENPPTSGIIRHDSSCENPGIQPRFAWSGGEQSNHINKAPHLSECKHKHTRPWQAAPSCQKEAGCPSGECLQGNYAPEAVVCLFARSGVSVDPRGVGRLPPPQTTLAMATLHWRRSTVWLGLAVLFAVTSYTSVLACSCMLEHPQTHACTADFGTSQSLSVLGELYFYGMFTTELALLLHPDTRSEDIRVLSVYYWLRVLQGVSSDERRSNVGGNPENPMMTKSVDTVWHYSSESIVYIQNSITPLDCQRIKEYATLSQDCEASREKGAKLKYGYRIRLERASQKQSNDTHKTPYDGVKRCRERKIKNIKASERVNVDVKNVNCTPAGDIFYYSPLHVSLNSIAARVTILTGGVSVDSFRARIVATHSSNFKVKKFNCMGMVQRV</sequence>
<feature type="region of interest" description="Disordered" evidence="1">
    <location>
        <begin position="1"/>
        <end position="33"/>
    </location>
</feature>
<evidence type="ECO:0000313" key="2">
    <source>
        <dbReference type="EMBL" id="KAJ8891245.1"/>
    </source>
</evidence>
<feature type="compositionally biased region" description="Basic and acidic residues" evidence="1">
    <location>
        <begin position="1"/>
        <end position="12"/>
    </location>
</feature>
<protein>
    <submittedName>
        <fullName evidence="2">Uncharacterized protein</fullName>
    </submittedName>
</protein>
<gene>
    <name evidence="2" type="ORF">PR048_010760</name>
</gene>
<keyword evidence="3" id="KW-1185">Reference proteome</keyword>
<dbReference type="Proteomes" id="UP001159363">
    <property type="component" value="Chromosome 3"/>
</dbReference>
<evidence type="ECO:0000313" key="3">
    <source>
        <dbReference type="Proteomes" id="UP001159363"/>
    </source>
</evidence>
<accession>A0ABQ9I3M7</accession>
<name>A0ABQ9I3M7_9NEOP</name>
<evidence type="ECO:0000256" key="1">
    <source>
        <dbReference type="SAM" id="MobiDB-lite"/>
    </source>
</evidence>
<organism evidence="2 3">
    <name type="scientific">Dryococelus australis</name>
    <dbReference type="NCBI Taxonomy" id="614101"/>
    <lineage>
        <taxon>Eukaryota</taxon>
        <taxon>Metazoa</taxon>
        <taxon>Ecdysozoa</taxon>
        <taxon>Arthropoda</taxon>
        <taxon>Hexapoda</taxon>
        <taxon>Insecta</taxon>
        <taxon>Pterygota</taxon>
        <taxon>Neoptera</taxon>
        <taxon>Polyneoptera</taxon>
        <taxon>Phasmatodea</taxon>
        <taxon>Verophasmatodea</taxon>
        <taxon>Anareolatae</taxon>
        <taxon>Phasmatidae</taxon>
        <taxon>Eurycanthinae</taxon>
        <taxon>Dryococelus</taxon>
    </lineage>
</organism>
<reference evidence="2 3" key="1">
    <citation type="submission" date="2023-02" db="EMBL/GenBank/DDBJ databases">
        <title>LHISI_Scaffold_Assembly.</title>
        <authorList>
            <person name="Stuart O.P."/>
            <person name="Cleave R."/>
            <person name="Magrath M.J.L."/>
            <person name="Mikheyev A.S."/>
        </authorList>
    </citation>
    <scope>NUCLEOTIDE SEQUENCE [LARGE SCALE GENOMIC DNA]</scope>
    <source>
        <strain evidence="2">Daus_M_001</strain>
        <tissue evidence="2">Leg muscle</tissue>
    </source>
</reference>